<accession>A0A433TSX5</accession>
<evidence type="ECO:0000256" key="1">
    <source>
        <dbReference type="SAM" id="SignalP"/>
    </source>
</evidence>
<dbReference type="EMBL" id="RQTK01000198">
    <property type="protein sequence ID" value="RUS84664.1"/>
    <property type="molecule type" value="Genomic_DNA"/>
</dbReference>
<gene>
    <name evidence="2" type="ORF">EGW08_007584</name>
</gene>
<feature type="signal peptide" evidence="1">
    <location>
        <begin position="1"/>
        <end position="19"/>
    </location>
</feature>
<evidence type="ECO:0000313" key="3">
    <source>
        <dbReference type="Proteomes" id="UP000271974"/>
    </source>
</evidence>
<dbReference type="AlphaFoldDB" id="A0A433TSX5"/>
<feature type="chain" id="PRO_5019474750" evidence="1">
    <location>
        <begin position="20"/>
        <end position="99"/>
    </location>
</feature>
<comment type="caution">
    <text evidence="2">The sequence shown here is derived from an EMBL/GenBank/DDBJ whole genome shotgun (WGS) entry which is preliminary data.</text>
</comment>
<proteinExistence type="predicted"/>
<evidence type="ECO:0000313" key="2">
    <source>
        <dbReference type="EMBL" id="RUS84664.1"/>
    </source>
</evidence>
<reference evidence="2 3" key="1">
    <citation type="submission" date="2019-01" db="EMBL/GenBank/DDBJ databases">
        <title>A draft genome assembly of the solar-powered sea slug Elysia chlorotica.</title>
        <authorList>
            <person name="Cai H."/>
            <person name="Li Q."/>
            <person name="Fang X."/>
            <person name="Li J."/>
            <person name="Curtis N.E."/>
            <person name="Altenburger A."/>
            <person name="Shibata T."/>
            <person name="Feng M."/>
            <person name="Maeda T."/>
            <person name="Schwartz J.A."/>
            <person name="Shigenobu S."/>
            <person name="Lundholm N."/>
            <person name="Nishiyama T."/>
            <person name="Yang H."/>
            <person name="Hasebe M."/>
            <person name="Li S."/>
            <person name="Pierce S.K."/>
            <person name="Wang J."/>
        </authorList>
    </citation>
    <scope>NUCLEOTIDE SEQUENCE [LARGE SCALE GENOMIC DNA]</scope>
    <source>
        <strain evidence="2">EC2010</strain>
        <tissue evidence="2">Whole organism of an adult</tissue>
    </source>
</reference>
<name>A0A433TSX5_ELYCH</name>
<keyword evidence="1" id="KW-0732">Signal</keyword>
<keyword evidence="3" id="KW-1185">Reference proteome</keyword>
<organism evidence="2 3">
    <name type="scientific">Elysia chlorotica</name>
    <name type="common">Eastern emerald elysia</name>
    <name type="synonym">Sea slug</name>
    <dbReference type="NCBI Taxonomy" id="188477"/>
    <lineage>
        <taxon>Eukaryota</taxon>
        <taxon>Metazoa</taxon>
        <taxon>Spiralia</taxon>
        <taxon>Lophotrochozoa</taxon>
        <taxon>Mollusca</taxon>
        <taxon>Gastropoda</taxon>
        <taxon>Heterobranchia</taxon>
        <taxon>Euthyneura</taxon>
        <taxon>Panpulmonata</taxon>
        <taxon>Sacoglossa</taxon>
        <taxon>Placobranchoidea</taxon>
        <taxon>Plakobranchidae</taxon>
        <taxon>Elysia</taxon>
    </lineage>
</organism>
<sequence length="99" mass="11333">MKSLLVVFIIAAVVATTMAWISPKCLMHGRDGETCEGRKKLKDKWGPFIRTYCCESKNLLAWVSREQEGTSKNIIKKCRCLPRRTVCAEDPSRCHLFSR</sequence>
<dbReference type="Proteomes" id="UP000271974">
    <property type="component" value="Unassembled WGS sequence"/>
</dbReference>
<protein>
    <submittedName>
        <fullName evidence="2">Uncharacterized protein</fullName>
    </submittedName>
</protein>